<keyword evidence="2" id="KW-1185">Reference proteome</keyword>
<dbReference type="EMBL" id="CP039347">
    <property type="protein sequence ID" value="QCD85932.1"/>
    <property type="molecule type" value="Genomic_DNA"/>
</dbReference>
<evidence type="ECO:0000313" key="1">
    <source>
        <dbReference type="EMBL" id="QCD85932.1"/>
    </source>
</evidence>
<name>A0A4D6LBI3_VIGUN</name>
<dbReference type="Proteomes" id="UP000501690">
    <property type="component" value="Linkage Group LG3"/>
</dbReference>
<protein>
    <submittedName>
        <fullName evidence="1">Uncharacterized protein</fullName>
    </submittedName>
</protein>
<accession>A0A4D6LBI3</accession>
<reference evidence="1 2" key="1">
    <citation type="submission" date="2019-04" db="EMBL/GenBank/DDBJ databases">
        <title>An improved genome assembly and genetic linkage map for asparagus bean, Vigna unguiculata ssp. sesquipedialis.</title>
        <authorList>
            <person name="Xia Q."/>
            <person name="Zhang R."/>
            <person name="Dong Y."/>
        </authorList>
    </citation>
    <scope>NUCLEOTIDE SEQUENCE [LARGE SCALE GENOMIC DNA]</scope>
    <source>
        <tissue evidence="1">Leaf</tissue>
    </source>
</reference>
<organism evidence="1 2">
    <name type="scientific">Vigna unguiculata</name>
    <name type="common">Cowpea</name>
    <dbReference type="NCBI Taxonomy" id="3917"/>
    <lineage>
        <taxon>Eukaryota</taxon>
        <taxon>Viridiplantae</taxon>
        <taxon>Streptophyta</taxon>
        <taxon>Embryophyta</taxon>
        <taxon>Tracheophyta</taxon>
        <taxon>Spermatophyta</taxon>
        <taxon>Magnoliopsida</taxon>
        <taxon>eudicotyledons</taxon>
        <taxon>Gunneridae</taxon>
        <taxon>Pentapetalae</taxon>
        <taxon>rosids</taxon>
        <taxon>fabids</taxon>
        <taxon>Fabales</taxon>
        <taxon>Fabaceae</taxon>
        <taxon>Papilionoideae</taxon>
        <taxon>50 kb inversion clade</taxon>
        <taxon>NPAAA clade</taxon>
        <taxon>indigoferoid/millettioid clade</taxon>
        <taxon>Phaseoleae</taxon>
        <taxon>Vigna</taxon>
    </lineage>
</organism>
<dbReference type="AlphaFoldDB" id="A0A4D6LBI3"/>
<evidence type="ECO:0000313" key="2">
    <source>
        <dbReference type="Proteomes" id="UP000501690"/>
    </source>
</evidence>
<gene>
    <name evidence="1" type="ORF">DEO72_LG3g453</name>
</gene>
<proteinExistence type="predicted"/>
<sequence length="127" mass="14324">MFSLKRRALLGHNQSNHCFTQKSSSGVVRLFFQFPALVRVTILPSSPRTVVLTFLAPLKKLTKVPTRALAQAESSWEPVVVHLVVAQARDLTFGRRAVSLKRGGLAQVKTREHYSALWWQSRLSKDL</sequence>